<feature type="binding site" evidence="9">
    <location>
        <position position="97"/>
    </location>
    <ligand>
        <name>L-glutamine</name>
        <dbReference type="ChEBI" id="CHEBI:58359"/>
    </ligand>
</feature>
<dbReference type="GO" id="GO:0005829">
    <property type="term" value="C:cytosol"/>
    <property type="evidence" value="ECO:0007669"/>
    <property type="project" value="TreeGrafter"/>
</dbReference>
<dbReference type="Gene3D" id="3.60.20.10">
    <property type="entry name" value="Glutamine Phosphoribosylpyrophosphate, subunit 1, domain 1"/>
    <property type="match status" value="1"/>
</dbReference>
<evidence type="ECO:0000256" key="3">
    <source>
        <dbReference type="ARBA" id="ARBA00012737"/>
    </source>
</evidence>
<feature type="active site" description="For GATase activity" evidence="8">
    <location>
        <position position="2"/>
    </location>
</feature>
<sequence>MCGIVGVYGVNARARVNKMLEVLNHRGPDGNGLWEAHERLTLGHKRLAINDLTDAGSQPIVSEDGKLAVVVNGEIYNYPEVKNELERYGFKFRSHSDSEVVLHAWRKWGYASFIKFNGMFAIAIYDLSENELILVRDRLGIKPLYYMKAEDELIFSSEIKSILSGMHKSKTTVDPVGLNQYLSFQNYFGERTIYQNIKTLLPGHFLVLNSTLNIDIRAYWHLQFNRDQKTVSFGEAVENFKHTLNHAVKRHLMSDVPVASYLSSGFDSSSIAVNAAIYNQSLVGFTGKFSEAGWYDETTIAREIAANKGFKHVTVKIDHQDLPRVLDSLIYHLDQPRMGIGAFSQYCVAEQVRKTHKVILTGHGGDELFSGYPVFKFMQFAASLKQSSVQFFSYLSKVGAYEWPHLVYFILSSLRSKKYNQYLPVLNSDSLLKNALHSECARQVLEASAEEELIQISDQYTNQFEVLYSHYLQAYLQGLLVVEDKISMAHSLESRTPMLDNMMLELSLSLPQSIKLYQGQLKAVIKEAGRGVLPASLYDAPKRGFPTPLRIWLRGPLRDWFVDKLTGKQSALNILFKKDWLNKVCHSYLNSPRQRFRPLDEIQTHRMWQLLSLESWLRINLNNNYVSLEMF</sequence>
<dbReference type="Gene3D" id="3.40.50.620">
    <property type="entry name" value="HUPs"/>
    <property type="match status" value="1"/>
</dbReference>
<dbReference type="RefSeq" id="WP_058528759.1">
    <property type="nucleotide sequence ID" value="NZ_CAAAHZ010000025.1"/>
</dbReference>
<dbReference type="InterPro" id="IPR006426">
    <property type="entry name" value="Asn_synth_AEB"/>
</dbReference>
<name>A0A0W0VND0_9GAMM</name>
<dbReference type="InterPro" id="IPR014729">
    <property type="entry name" value="Rossmann-like_a/b/a_fold"/>
</dbReference>
<comment type="catalytic activity">
    <reaction evidence="7">
        <text>L-aspartate + L-glutamine + ATP + H2O = L-asparagine + L-glutamate + AMP + diphosphate + H(+)</text>
        <dbReference type="Rhea" id="RHEA:12228"/>
        <dbReference type="ChEBI" id="CHEBI:15377"/>
        <dbReference type="ChEBI" id="CHEBI:15378"/>
        <dbReference type="ChEBI" id="CHEBI:29985"/>
        <dbReference type="ChEBI" id="CHEBI:29991"/>
        <dbReference type="ChEBI" id="CHEBI:30616"/>
        <dbReference type="ChEBI" id="CHEBI:33019"/>
        <dbReference type="ChEBI" id="CHEBI:58048"/>
        <dbReference type="ChEBI" id="CHEBI:58359"/>
        <dbReference type="ChEBI" id="CHEBI:456215"/>
        <dbReference type="EC" id="6.3.5.4"/>
    </reaction>
</comment>
<evidence type="ECO:0000256" key="7">
    <source>
        <dbReference type="ARBA" id="ARBA00048741"/>
    </source>
</evidence>
<organism evidence="11 12">
    <name type="scientific">Legionella londiniensis</name>
    <dbReference type="NCBI Taxonomy" id="45068"/>
    <lineage>
        <taxon>Bacteria</taxon>
        <taxon>Pseudomonadati</taxon>
        <taxon>Pseudomonadota</taxon>
        <taxon>Gammaproteobacteria</taxon>
        <taxon>Legionellales</taxon>
        <taxon>Legionellaceae</taxon>
        <taxon>Legionella</taxon>
    </lineage>
</organism>
<accession>A0A0W0VND0</accession>
<evidence type="ECO:0000256" key="5">
    <source>
        <dbReference type="ARBA" id="ARBA00022840"/>
    </source>
</evidence>
<dbReference type="NCBIfam" id="TIGR01536">
    <property type="entry name" value="asn_synth_AEB"/>
    <property type="match status" value="1"/>
</dbReference>
<evidence type="ECO:0000256" key="4">
    <source>
        <dbReference type="ARBA" id="ARBA00022741"/>
    </source>
</evidence>
<evidence type="ECO:0000256" key="8">
    <source>
        <dbReference type="PIRSR" id="PIRSR001589-1"/>
    </source>
</evidence>
<dbReference type="Pfam" id="PF13537">
    <property type="entry name" value="GATase_7"/>
    <property type="match status" value="1"/>
</dbReference>
<dbReference type="GO" id="GO:0005524">
    <property type="term" value="F:ATP binding"/>
    <property type="evidence" value="ECO:0007669"/>
    <property type="project" value="UniProtKB-KW"/>
</dbReference>
<keyword evidence="5 9" id="KW-0067">ATP-binding</keyword>
<evidence type="ECO:0000256" key="1">
    <source>
        <dbReference type="ARBA" id="ARBA00005187"/>
    </source>
</evidence>
<dbReference type="InterPro" id="IPR029055">
    <property type="entry name" value="Ntn_hydrolases_N"/>
</dbReference>
<keyword evidence="4 9" id="KW-0547">Nucleotide-binding</keyword>
<evidence type="ECO:0000259" key="10">
    <source>
        <dbReference type="PROSITE" id="PS51278"/>
    </source>
</evidence>
<evidence type="ECO:0000256" key="9">
    <source>
        <dbReference type="PIRSR" id="PIRSR001589-2"/>
    </source>
</evidence>
<gene>
    <name evidence="11" type="ORF">Llon_0747</name>
</gene>
<dbReference type="AlphaFoldDB" id="A0A0W0VND0"/>
<dbReference type="CDD" id="cd00712">
    <property type="entry name" value="AsnB"/>
    <property type="match status" value="1"/>
</dbReference>
<dbReference type="SUPFAM" id="SSF56235">
    <property type="entry name" value="N-terminal nucleophile aminohydrolases (Ntn hydrolases)"/>
    <property type="match status" value="1"/>
</dbReference>
<dbReference type="GO" id="GO:0006529">
    <property type="term" value="P:asparagine biosynthetic process"/>
    <property type="evidence" value="ECO:0007669"/>
    <property type="project" value="UniProtKB-KW"/>
</dbReference>
<keyword evidence="12" id="KW-1185">Reference proteome</keyword>
<dbReference type="GO" id="GO:0004066">
    <property type="term" value="F:asparagine synthase (glutamine-hydrolyzing) activity"/>
    <property type="evidence" value="ECO:0007669"/>
    <property type="project" value="UniProtKB-EC"/>
</dbReference>
<comment type="caution">
    <text evidence="11">The sequence shown here is derived from an EMBL/GenBank/DDBJ whole genome shotgun (WGS) entry which is preliminary data.</text>
</comment>
<keyword evidence="8" id="KW-0061">Asparagine biosynthesis</keyword>
<dbReference type="SUPFAM" id="SSF52402">
    <property type="entry name" value="Adenine nucleotide alpha hydrolases-like"/>
    <property type="match status" value="1"/>
</dbReference>
<keyword evidence="11" id="KW-0436">Ligase</keyword>
<comment type="similarity">
    <text evidence="2">Belongs to the asparagine synthetase family.</text>
</comment>
<keyword evidence="8" id="KW-0028">Amino-acid biosynthesis</keyword>
<dbReference type="Proteomes" id="UP000054997">
    <property type="component" value="Unassembled WGS sequence"/>
</dbReference>
<dbReference type="CDD" id="cd01991">
    <property type="entry name" value="Asn_synthase_B_C"/>
    <property type="match status" value="1"/>
</dbReference>
<evidence type="ECO:0000256" key="6">
    <source>
        <dbReference type="ARBA" id="ARBA00022962"/>
    </source>
</evidence>
<dbReference type="PANTHER" id="PTHR43284">
    <property type="entry name" value="ASPARAGINE SYNTHETASE (GLUTAMINE-HYDROLYZING)"/>
    <property type="match status" value="1"/>
</dbReference>
<proteinExistence type="inferred from homology"/>
<dbReference type="PATRIC" id="fig|45068.5.peg.795"/>
<dbReference type="Pfam" id="PF00733">
    <property type="entry name" value="Asn_synthase"/>
    <property type="match status" value="1"/>
</dbReference>
<dbReference type="EMBL" id="LNYK01000014">
    <property type="protein sequence ID" value="KTD21582.1"/>
    <property type="molecule type" value="Genomic_DNA"/>
</dbReference>
<dbReference type="PANTHER" id="PTHR43284:SF1">
    <property type="entry name" value="ASPARAGINE SYNTHETASE"/>
    <property type="match status" value="1"/>
</dbReference>
<keyword evidence="6 8" id="KW-0315">Glutamine amidotransferase</keyword>
<dbReference type="InterPro" id="IPR051786">
    <property type="entry name" value="ASN_synthetase/amidase"/>
</dbReference>
<dbReference type="InterPro" id="IPR001962">
    <property type="entry name" value="Asn_synthase"/>
</dbReference>
<dbReference type="EC" id="6.3.5.4" evidence="3"/>
<dbReference type="STRING" id="45068.Llon_0747"/>
<feature type="domain" description="Glutamine amidotransferase type-2" evidence="10">
    <location>
        <begin position="2"/>
        <end position="211"/>
    </location>
</feature>
<comment type="pathway">
    <text evidence="1">Amino-acid biosynthesis; L-asparagine biosynthesis; L-asparagine from L-aspartate (L-Gln route): step 1/1.</text>
</comment>
<dbReference type="InterPro" id="IPR033738">
    <property type="entry name" value="AsnB_N"/>
</dbReference>
<evidence type="ECO:0000256" key="2">
    <source>
        <dbReference type="ARBA" id="ARBA00005752"/>
    </source>
</evidence>
<dbReference type="OrthoDB" id="9763290at2"/>
<reference evidence="11 12" key="1">
    <citation type="submission" date="2015-11" db="EMBL/GenBank/DDBJ databases">
        <title>Genomic analysis of 38 Legionella species identifies large and diverse effector repertoires.</title>
        <authorList>
            <person name="Burstein D."/>
            <person name="Amaro F."/>
            <person name="Zusman T."/>
            <person name="Lifshitz Z."/>
            <person name="Cohen O."/>
            <person name="Gilbert J.A."/>
            <person name="Pupko T."/>
            <person name="Shuman H.A."/>
            <person name="Segal G."/>
        </authorList>
    </citation>
    <scope>NUCLEOTIDE SEQUENCE [LARGE SCALE GENOMIC DNA]</scope>
    <source>
        <strain evidence="11 12">ATCC 49505</strain>
    </source>
</reference>
<evidence type="ECO:0000313" key="11">
    <source>
        <dbReference type="EMBL" id="KTD21582.1"/>
    </source>
</evidence>
<evidence type="ECO:0000313" key="12">
    <source>
        <dbReference type="Proteomes" id="UP000054997"/>
    </source>
</evidence>
<dbReference type="PIRSF" id="PIRSF001589">
    <property type="entry name" value="Asn_synthetase_glu-h"/>
    <property type="match status" value="1"/>
</dbReference>
<protein>
    <recommendedName>
        <fullName evidence="3">asparagine synthase (glutamine-hydrolyzing)</fullName>
        <ecNumber evidence="3">6.3.5.4</ecNumber>
    </recommendedName>
</protein>
<dbReference type="PROSITE" id="PS51278">
    <property type="entry name" value="GATASE_TYPE_2"/>
    <property type="match status" value="1"/>
</dbReference>
<dbReference type="InterPro" id="IPR017932">
    <property type="entry name" value="GATase_2_dom"/>
</dbReference>